<gene>
    <name evidence="3" type="ORF">EJB05_28782</name>
</gene>
<organism evidence="3 4">
    <name type="scientific">Eragrostis curvula</name>
    <name type="common">weeping love grass</name>
    <dbReference type="NCBI Taxonomy" id="38414"/>
    <lineage>
        <taxon>Eukaryota</taxon>
        <taxon>Viridiplantae</taxon>
        <taxon>Streptophyta</taxon>
        <taxon>Embryophyta</taxon>
        <taxon>Tracheophyta</taxon>
        <taxon>Spermatophyta</taxon>
        <taxon>Magnoliopsida</taxon>
        <taxon>Liliopsida</taxon>
        <taxon>Poales</taxon>
        <taxon>Poaceae</taxon>
        <taxon>PACMAD clade</taxon>
        <taxon>Chloridoideae</taxon>
        <taxon>Eragrostideae</taxon>
        <taxon>Eragrostidinae</taxon>
        <taxon>Eragrostis</taxon>
    </lineage>
</organism>
<dbReference type="OrthoDB" id="10452435at2759"/>
<reference evidence="3 4" key="1">
    <citation type="journal article" date="2019" name="Sci. Rep.">
        <title>A high-quality genome of Eragrostis curvula grass provides insights into Poaceae evolution and supports new strategies to enhance forage quality.</title>
        <authorList>
            <person name="Carballo J."/>
            <person name="Santos B.A.C.M."/>
            <person name="Zappacosta D."/>
            <person name="Garbus I."/>
            <person name="Selva J.P."/>
            <person name="Gallo C.A."/>
            <person name="Diaz A."/>
            <person name="Albertini E."/>
            <person name="Caccamo M."/>
            <person name="Echenique V."/>
        </authorList>
    </citation>
    <scope>NUCLEOTIDE SEQUENCE [LARGE SCALE GENOMIC DNA]</scope>
    <source>
        <strain evidence="4">cv. Victoria</strain>
        <tissue evidence="3">Leaf</tissue>
    </source>
</reference>
<feature type="transmembrane region" description="Helical" evidence="2">
    <location>
        <begin position="46"/>
        <end position="63"/>
    </location>
</feature>
<accession>A0A5J9URU8</accession>
<evidence type="ECO:0000256" key="1">
    <source>
        <dbReference type="SAM" id="MobiDB-lite"/>
    </source>
</evidence>
<sequence>MTCCQACGCSEASSRKEEAPPLPPDAQSRLDQEAFDMFVRRVGTRMAKFACRALLLVLLLYFYESMKRYVTNSIEVTWFSKFVVIAVAVPMADVFIILAGLFLD</sequence>
<evidence type="ECO:0000256" key="2">
    <source>
        <dbReference type="SAM" id="Phobius"/>
    </source>
</evidence>
<keyword evidence="2" id="KW-1133">Transmembrane helix</keyword>
<dbReference type="Proteomes" id="UP000324897">
    <property type="component" value="Chromosome 2"/>
</dbReference>
<keyword evidence="2" id="KW-0812">Transmembrane</keyword>
<dbReference type="AlphaFoldDB" id="A0A5J9URU8"/>
<name>A0A5J9URU8_9POAL</name>
<evidence type="ECO:0000313" key="4">
    <source>
        <dbReference type="Proteomes" id="UP000324897"/>
    </source>
</evidence>
<comment type="caution">
    <text evidence="3">The sequence shown here is derived from an EMBL/GenBank/DDBJ whole genome shotgun (WGS) entry which is preliminary data.</text>
</comment>
<evidence type="ECO:0000313" key="3">
    <source>
        <dbReference type="EMBL" id="TVU26245.1"/>
    </source>
</evidence>
<keyword evidence="4" id="KW-1185">Reference proteome</keyword>
<proteinExistence type="predicted"/>
<dbReference type="Gramene" id="TVU26245">
    <property type="protein sequence ID" value="TVU26245"/>
    <property type="gene ID" value="EJB05_28782"/>
</dbReference>
<dbReference type="EMBL" id="RWGY01000013">
    <property type="protein sequence ID" value="TVU26245.1"/>
    <property type="molecule type" value="Genomic_DNA"/>
</dbReference>
<keyword evidence="2" id="KW-0472">Membrane</keyword>
<feature type="transmembrane region" description="Helical" evidence="2">
    <location>
        <begin position="83"/>
        <end position="103"/>
    </location>
</feature>
<protein>
    <submittedName>
        <fullName evidence="3">Uncharacterized protein</fullName>
    </submittedName>
</protein>
<feature type="region of interest" description="Disordered" evidence="1">
    <location>
        <begin position="7"/>
        <end position="28"/>
    </location>
</feature>